<dbReference type="EMBL" id="JAGGLI010000003">
    <property type="protein sequence ID" value="MBP2026734.1"/>
    <property type="molecule type" value="Genomic_DNA"/>
</dbReference>
<organism evidence="1 2">
    <name type="scientific">Acetoanaerobium pronyense</name>
    <dbReference type="NCBI Taxonomy" id="1482736"/>
    <lineage>
        <taxon>Bacteria</taxon>
        <taxon>Bacillati</taxon>
        <taxon>Bacillota</taxon>
        <taxon>Clostridia</taxon>
        <taxon>Peptostreptococcales</taxon>
        <taxon>Filifactoraceae</taxon>
        <taxon>Acetoanaerobium</taxon>
    </lineage>
</organism>
<evidence type="ECO:0000313" key="1">
    <source>
        <dbReference type="EMBL" id="MBP2026734.1"/>
    </source>
</evidence>
<comment type="caution">
    <text evidence="1">The sequence shown here is derived from an EMBL/GenBank/DDBJ whole genome shotgun (WGS) entry which is preliminary data.</text>
</comment>
<name>A0ABS4KJC7_9FIRM</name>
<dbReference type="RefSeq" id="WP_209659048.1">
    <property type="nucleotide sequence ID" value="NZ_JAGGLI010000003.1"/>
</dbReference>
<evidence type="ECO:0000313" key="2">
    <source>
        <dbReference type="Proteomes" id="UP001314903"/>
    </source>
</evidence>
<keyword evidence="2" id="KW-1185">Reference proteome</keyword>
<accession>A0ABS4KJC7</accession>
<proteinExistence type="predicted"/>
<dbReference type="SUPFAM" id="SSF51735">
    <property type="entry name" value="NAD(P)-binding Rossmann-fold domains"/>
    <property type="match status" value="1"/>
</dbReference>
<evidence type="ECO:0008006" key="3">
    <source>
        <dbReference type="Google" id="ProtNLM"/>
    </source>
</evidence>
<dbReference type="Gene3D" id="3.40.50.720">
    <property type="entry name" value="NAD(P)-binding Rossmann-like Domain"/>
    <property type="match status" value="1"/>
</dbReference>
<reference evidence="1 2" key="1">
    <citation type="submission" date="2021-03" db="EMBL/GenBank/DDBJ databases">
        <title>Genomic Encyclopedia of Type Strains, Phase IV (KMG-IV): sequencing the most valuable type-strain genomes for metagenomic binning, comparative biology and taxonomic classification.</title>
        <authorList>
            <person name="Goeker M."/>
        </authorList>
    </citation>
    <scope>NUCLEOTIDE SEQUENCE [LARGE SCALE GENOMIC DNA]</scope>
    <source>
        <strain evidence="1 2">DSM 27512</strain>
    </source>
</reference>
<dbReference type="InterPro" id="IPR036291">
    <property type="entry name" value="NAD(P)-bd_dom_sf"/>
</dbReference>
<gene>
    <name evidence="1" type="ORF">J2Z35_000523</name>
</gene>
<sequence length="417" mass="47194">MNFYKNEDKVLFSNYDYSIEGFEKITIKEIADSDRMYFLFQDDPSISRRAYQLSSPSLLNLKEENLNLLCFQEEHYESLPEILIKKISLKEVMAINTSWPSFMELIHKVNYDFIGKKNLTINVVGLGDVGGTLLTGLRLLGNETVGKIGIFDKNIMKIKRWEHEIGQIHFDSHTAPDIVPINEDELFDCDIFVFTVAVSVPPVGGEIKDVRMVQLEKNSKIVSTYANIAREKNFKGIFAVMSDPVDQLCQAAFEASNQDDTGKFDYLGLAPEQIRGYGLGVMHARAVYYSKKDNRFHTYLEEGRAFGPHGEGLVIANSIKNYDDFLSQKLTNLTVNANLEVRACGFKPYIAPAMSSGCFGILATLRGDWHYSSSFIGGSFMGCKNRLTKAGIELERNHIPSRLMMRLQETYNKLSTK</sequence>
<protein>
    <recommendedName>
        <fullName evidence="3">Malate/lactate dehydrogenase</fullName>
    </recommendedName>
</protein>
<dbReference type="Proteomes" id="UP001314903">
    <property type="component" value="Unassembled WGS sequence"/>
</dbReference>